<feature type="domain" description="Endonuclease/exonuclease/phosphatase" evidence="1">
    <location>
        <begin position="26"/>
        <end position="132"/>
    </location>
</feature>
<dbReference type="Proteomes" id="UP000663880">
    <property type="component" value="Unassembled WGS sequence"/>
</dbReference>
<evidence type="ECO:0000313" key="3">
    <source>
        <dbReference type="Proteomes" id="UP000663880"/>
    </source>
</evidence>
<evidence type="ECO:0000313" key="2">
    <source>
        <dbReference type="EMBL" id="CAF4890919.1"/>
    </source>
</evidence>
<dbReference type="Pfam" id="PF14529">
    <property type="entry name" value="Exo_endo_phos_2"/>
    <property type="match status" value="1"/>
</dbReference>
<comment type="caution">
    <text evidence="2">The sequence shown here is derived from an EMBL/GenBank/DDBJ whole genome shotgun (WGS) entry which is preliminary data.</text>
</comment>
<sequence>MNGGRLTRIHTLTLGVELELGGQATYAPPGPNFIPVDLEAALNQRPTILAGDWRNAKHVSWHSHSNSSRGIRLLQYAEARGYHVCGPDAATHYPRVDAHRLDTIDLVVHNRPGLYLAQEVLMDEYQSNHQPLLCIIAGAPSPPVRTWKVTDWKAFESIMKCVFHIIIYYRGVPTPGPPDTTTGAVDDMAETMTRQLQTALAEATTTRPPESVAVPLLALRSQWQRNRCPVLKAHLNRLAEHVKAELATHARRTWEHTLGEATTEPTRLFQLCRRLYRTPEPKRPLYADSNGAITYDDIDQAEIFAENIERQFSPNTAKSPARVAEVESAVEARLTSPIPPDEAQILFSPSQVRKTIRRLLLKKVPGPDGMTHQALRHLPMRWIVALARLFTGILRTLQKDLDCPLHILSHPLHILTHLYIALR</sequence>
<dbReference type="OrthoDB" id="412981at2759"/>
<accession>A0A821UJ10</accession>
<protein>
    <recommendedName>
        <fullName evidence="1">Endonuclease/exonuclease/phosphatase domain-containing protein</fullName>
    </recommendedName>
</protein>
<dbReference type="InterPro" id="IPR036691">
    <property type="entry name" value="Endo/exonu/phosph_ase_sf"/>
</dbReference>
<name>A0A821UJ10_9NEOP</name>
<dbReference type="Gene3D" id="3.60.10.10">
    <property type="entry name" value="Endonuclease/exonuclease/phosphatase"/>
    <property type="match status" value="1"/>
</dbReference>
<reference evidence="2" key="1">
    <citation type="submission" date="2021-02" db="EMBL/GenBank/DDBJ databases">
        <authorList>
            <person name="Steward A R."/>
        </authorList>
    </citation>
    <scope>NUCLEOTIDE SEQUENCE</scope>
</reference>
<dbReference type="EMBL" id="CAJOBZ010000031">
    <property type="protein sequence ID" value="CAF4890919.1"/>
    <property type="molecule type" value="Genomic_DNA"/>
</dbReference>
<dbReference type="AlphaFoldDB" id="A0A821UJ10"/>
<gene>
    <name evidence="2" type="ORF">PMACD_LOCUS10446</name>
</gene>
<proteinExistence type="predicted"/>
<organism evidence="2 3">
    <name type="scientific">Pieris macdunnoughi</name>
    <dbReference type="NCBI Taxonomy" id="345717"/>
    <lineage>
        <taxon>Eukaryota</taxon>
        <taxon>Metazoa</taxon>
        <taxon>Ecdysozoa</taxon>
        <taxon>Arthropoda</taxon>
        <taxon>Hexapoda</taxon>
        <taxon>Insecta</taxon>
        <taxon>Pterygota</taxon>
        <taxon>Neoptera</taxon>
        <taxon>Endopterygota</taxon>
        <taxon>Lepidoptera</taxon>
        <taxon>Glossata</taxon>
        <taxon>Ditrysia</taxon>
        <taxon>Papilionoidea</taxon>
        <taxon>Pieridae</taxon>
        <taxon>Pierinae</taxon>
        <taxon>Pieris</taxon>
    </lineage>
</organism>
<dbReference type="GO" id="GO:0003824">
    <property type="term" value="F:catalytic activity"/>
    <property type="evidence" value="ECO:0007669"/>
    <property type="project" value="InterPro"/>
</dbReference>
<dbReference type="InterPro" id="IPR005135">
    <property type="entry name" value="Endo/exonuclease/phosphatase"/>
</dbReference>
<dbReference type="SUPFAM" id="SSF56219">
    <property type="entry name" value="DNase I-like"/>
    <property type="match status" value="1"/>
</dbReference>
<evidence type="ECO:0000259" key="1">
    <source>
        <dbReference type="Pfam" id="PF14529"/>
    </source>
</evidence>
<keyword evidence="3" id="KW-1185">Reference proteome</keyword>